<dbReference type="AlphaFoldDB" id="K1RI43"/>
<dbReference type="InterPro" id="IPR007695">
    <property type="entry name" value="DNA_mismatch_repair_MutS-lik_N"/>
</dbReference>
<organism evidence="2">
    <name type="scientific">human gut metagenome</name>
    <dbReference type="NCBI Taxonomy" id="408170"/>
    <lineage>
        <taxon>unclassified sequences</taxon>
        <taxon>metagenomes</taxon>
        <taxon>organismal metagenomes</taxon>
    </lineage>
</organism>
<sequence length="385" mass="42530">MGQRVEIDGKLYNVDSADETVAHLSVVSSSSESNHDPEHRTEPVSAVLTRIADQGRELAPNISAYQALRAEHPEKLIGVRVGERLLFYGADAERAASALNRRLLQRDIPGMGETAVTGYDFGQWASAAKRLLEHGHSFVFAQPNETDGYDVINEADAKEYIPIGMELEIDGRKFVIDSVNFGTDEVSLRDVTFQNRQGFPIFRAEHIAFIRSFVEEQEREQPQPVTKPVAFYPAEKTHLPYDIEIQTLHIPEPEHDPPTAEPAEPEPPAMSEEEALILEQEGRAALSEMGEFVPDFDDAISQAEIDEPPAHRPAVSIPVDGEWQGFPSIAAAEQAAYADFKAASHRDAQNFHITDDALGVGGAKAKFRANMAAIHLLQELEFEGL</sequence>
<dbReference type="Gene3D" id="3.40.1170.10">
    <property type="entry name" value="DNA repair protein MutS, domain I"/>
    <property type="match status" value="1"/>
</dbReference>
<dbReference type="SUPFAM" id="SSF55271">
    <property type="entry name" value="DNA repair protein MutS, domain I"/>
    <property type="match status" value="1"/>
</dbReference>
<dbReference type="GO" id="GO:0030983">
    <property type="term" value="F:mismatched DNA binding"/>
    <property type="evidence" value="ECO:0007669"/>
    <property type="project" value="InterPro"/>
</dbReference>
<dbReference type="EMBL" id="AJWZ01011480">
    <property type="protein sequence ID" value="EKC45093.1"/>
    <property type="molecule type" value="Genomic_DNA"/>
</dbReference>
<name>K1RI43_9ZZZZ</name>
<protein>
    <recommendedName>
        <fullName evidence="1">DNA mismatch repair protein MutS-like N-terminal domain-containing protein</fullName>
    </recommendedName>
</protein>
<accession>K1RI43</accession>
<evidence type="ECO:0000259" key="1">
    <source>
        <dbReference type="Pfam" id="PF01624"/>
    </source>
</evidence>
<dbReference type="InterPro" id="IPR016151">
    <property type="entry name" value="DNA_mismatch_repair_MutS_N"/>
</dbReference>
<proteinExistence type="predicted"/>
<gene>
    <name evidence="2" type="ORF">OBE_17094</name>
</gene>
<feature type="domain" description="DNA mismatch repair protein MutS-like N-terminal" evidence="1">
    <location>
        <begin position="60"/>
        <end position="145"/>
    </location>
</feature>
<reference evidence="2" key="1">
    <citation type="journal article" date="2013" name="Environ. Microbiol.">
        <title>Microbiota from the distal guts of lean and obese adolescents exhibit partial functional redundancy besides clear differences in community structure.</title>
        <authorList>
            <person name="Ferrer M."/>
            <person name="Ruiz A."/>
            <person name="Lanza F."/>
            <person name="Haange S.B."/>
            <person name="Oberbach A."/>
            <person name="Till H."/>
            <person name="Bargiela R."/>
            <person name="Campoy C."/>
            <person name="Segura M.T."/>
            <person name="Richter M."/>
            <person name="von Bergen M."/>
            <person name="Seifert J."/>
            <person name="Suarez A."/>
        </authorList>
    </citation>
    <scope>NUCLEOTIDE SEQUENCE</scope>
</reference>
<dbReference type="GO" id="GO:0005524">
    <property type="term" value="F:ATP binding"/>
    <property type="evidence" value="ECO:0007669"/>
    <property type="project" value="InterPro"/>
</dbReference>
<dbReference type="Pfam" id="PF01624">
    <property type="entry name" value="MutS_I"/>
    <property type="match status" value="1"/>
</dbReference>
<evidence type="ECO:0000313" key="2">
    <source>
        <dbReference type="EMBL" id="EKC45093.1"/>
    </source>
</evidence>
<comment type="caution">
    <text evidence="2">The sequence shown here is derived from an EMBL/GenBank/DDBJ whole genome shotgun (WGS) entry which is preliminary data.</text>
</comment>
<dbReference type="GO" id="GO:0006298">
    <property type="term" value="P:mismatch repair"/>
    <property type="evidence" value="ECO:0007669"/>
    <property type="project" value="InterPro"/>
</dbReference>
<feature type="non-terminal residue" evidence="2">
    <location>
        <position position="385"/>
    </location>
</feature>